<gene>
    <name evidence="1" type="ORF">PSTG_09680</name>
</gene>
<dbReference type="AlphaFoldDB" id="A0A0L0VD53"/>
<sequence length="115" mass="13325">MKETRLIANPEPTETGWVGNTLTSYDIGVMMGQHWTHFKLVEGWTRFLKPLQNIAWVEIAAIQVGMTMLQRLGVQPGKTFLVWRTIQPPKVQSRTEDLRSNTYQSSYKLTLFQKE</sequence>
<reference evidence="2" key="1">
    <citation type="submission" date="2014-03" db="EMBL/GenBank/DDBJ databases">
        <title>The Genome Sequence of Puccinia striiformis f. sp. tritici PST-78.</title>
        <authorList>
            <consortium name="The Broad Institute Genome Sequencing Platform"/>
            <person name="Cuomo C."/>
            <person name="Hulbert S."/>
            <person name="Chen X."/>
            <person name="Walker B."/>
            <person name="Young S.K."/>
            <person name="Zeng Q."/>
            <person name="Gargeya S."/>
            <person name="Fitzgerald M."/>
            <person name="Haas B."/>
            <person name="Abouelleil A."/>
            <person name="Alvarado L."/>
            <person name="Arachchi H.M."/>
            <person name="Berlin A.M."/>
            <person name="Chapman S.B."/>
            <person name="Goldberg J."/>
            <person name="Griggs A."/>
            <person name="Gujja S."/>
            <person name="Hansen M."/>
            <person name="Howarth C."/>
            <person name="Imamovic A."/>
            <person name="Larimer J."/>
            <person name="McCowan C."/>
            <person name="Montmayeur A."/>
            <person name="Murphy C."/>
            <person name="Neiman D."/>
            <person name="Pearson M."/>
            <person name="Priest M."/>
            <person name="Roberts A."/>
            <person name="Saif S."/>
            <person name="Shea T."/>
            <person name="Sisk P."/>
            <person name="Sykes S."/>
            <person name="Wortman J."/>
            <person name="Nusbaum C."/>
            <person name="Birren B."/>
        </authorList>
    </citation>
    <scope>NUCLEOTIDE SEQUENCE [LARGE SCALE GENOMIC DNA]</scope>
    <source>
        <strain evidence="2">race PST-78</strain>
    </source>
</reference>
<dbReference type="Proteomes" id="UP000054564">
    <property type="component" value="Unassembled WGS sequence"/>
</dbReference>
<protein>
    <submittedName>
        <fullName evidence="1">Uncharacterized protein</fullName>
    </submittedName>
</protein>
<accession>A0A0L0VD53</accession>
<proteinExistence type="predicted"/>
<evidence type="ECO:0000313" key="2">
    <source>
        <dbReference type="Proteomes" id="UP000054564"/>
    </source>
</evidence>
<keyword evidence="2" id="KW-1185">Reference proteome</keyword>
<comment type="caution">
    <text evidence="1">The sequence shown here is derived from an EMBL/GenBank/DDBJ whole genome shotgun (WGS) entry which is preliminary data.</text>
</comment>
<organism evidence="1 2">
    <name type="scientific">Puccinia striiformis f. sp. tritici PST-78</name>
    <dbReference type="NCBI Taxonomy" id="1165861"/>
    <lineage>
        <taxon>Eukaryota</taxon>
        <taxon>Fungi</taxon>
        <taxon>Dikarya</taxon>
        <taxon>Basidiomycota</taxon>
        <taxon>Pucciniomycotina</taxon>
        <taxon>Pucciniomycetes</taxon>
        <taxon>Pucciniales</taxon>
        <taxon>Pucciniaceae</taxon>
        <taxon>Puccinia</taxon>
    </lineage>
</organism>
<evidence type="ECO:0000313" key="1">
    <source>
        <dbReference type="EMBL" id="KNE97106.1"/>
    </source>
</evidence>
<name>A0A0L0VD53_9BASI</name>
<dbReference type="EMBL" id="AJIL01000073">
    <property type="protein sequence ID" value="KNE97106.1"/>
    <property type="molecule type" value="Genomic_DNA"/>
</dbReference>